<evidence type="ECO:0000256" key="5">
    <source>
        <dbReference type="ARBA" id="ARBA00022692"/>
    </source>
</evidence>
<keyword evidence="11" id="KW-0325">Glycoprotein</keyword>
<protein>
    <recommendedName>
        <fullName evidence="13">Disease resistance R13L4/SHOC-2-like LRR domain-containing protein</fullName>
    </recommendedName>
</protein>
<proteinExistence type="inferred from homology"/>
<dbReference type="InterPro" id="IPR055414">
    <property type="entry name" value="LRR_R13L4/SHOC2-like"/>
</dbReference>
<feature type="transmembrane region" description="Helical" evidence="12">
    <location>
        <begin position="1018"/>
        <end position="1041"/>
    </location>
</feature>
<dbReference type="InterPro" id="IPR003591">
    <property type="entry name" value="Leu-rich_rpt_typical-subtyp"/>
</dbReference>
<dbReference type="PANTHER" id="PTHR48061:SF2">
    <property type="entry name" value="RECEPTOR LIKE PROTEIN 30-LIKE"/>
    <property type="match status" value="1"/>
</dbReference>
<evidence type="ECO:0000256" key="3">
    <source>
        <dbReference type="ARBA" id="ARBA00022475"/>
    </source>
</evidence>
<evidence type="ECO:0000256" key="1">
    <source>
        <dbReference type="ARBA" id="ARBA00004251"/>
    </source>
</evidence>
<keyword evidence="9 12" id="KW-0472">Membrane</keyword>
<keyword evidence="8 12" id="KW-1133">Transmembrane helix</keyword>
<evidence type="ECO:0000256" key="4">
    <source>
        <dbReference type="ARBA" id="ARBA00022614"/>
    </source>
</evidence>
<dbReference type="PANTHER" id="PTHR48061">
    <property type="entry name" value="LEUCINE-RICH REPEAT RECEPTOR PROTEIN KINASE EMS1-LIKE-RELATED"/>
    <property type="match status" value="1"/>
</dbReference>
<keyword evidence="10" id="KW-0675">Receptor</keyword>
<keyword evidence="15" id="KW-1185">Reference proteome</keyword>
<name>A0ABU6XSN3_9FABA</name>
<comment type="similarity">
    <text evidence="2">Belongs to the RLP family.</text>
</comment>
<keyword evidence="3" id="KW-1003">Cell membrane</keyword>
<dbReference type="PROSITE" id="PS51450">
    <property type="entry name" value="LRR"/>
    <property type="match status" value="1"/>
</dbReference>
<dbReference type="InterPro" id="IPR032675">
    <property type="entry name" value="LRR_dom_sf"/>
</dbReference>
<dbReference type="Proteomes" id="UP001341840">
    <property type="component" value="Unassembled WGS sequence"/>
</dbReference>
<dbReference type="SUPFAM" id="SSF52058">
    <property type="entry name" value="L domain-like"/>
    <property type="match status" value="3"/>
</dbReference>
<evidence type="ECO:0000256" key="9">
    <source>
        <dbReference type="ARBA" id="ARBA00023136"/>
    </source>
</evidence>
<dbReference type="Pfam" id="PF23598">
    <property type="entry name" value="LRR_14"/>
    <property type="match status" value="1"/>
</dbReference>
<evidence type="ECO:0000256" key="8">
    <source>
        <dbReference type="ARBA" id="ARBA00022989"/>
    </source>
</evidence>
<reference evidence="14 15" key="1">
    <citation type="journal article" date="2023" name="Plants (Basel)">
        <title>Bridging the Gap: Combining Genomics and Transcriptomics Approaches to Understand Stylosanthes scabra, an Orphan Legume from the Brazilian Caatinga.</title>
        <authorList>
            <person name="Ferreira-Neto J.R.C."/>
            <person name="da Silva M.D."/>
            <person name="Binneck E."/>
            <person name="de Melo N.F."/>
            <person name="da Silva R.H."/>
            <person name="de Melo A.L.T.M."/>
            <person name="Pandolfi V."/>
            <person name="Bustamante F.O."/>
            <person name="Brasileiro-Vidal A.C."/>
            <person name="Benko-Iseppon A.M."/>
        </authorList>
    </citation>
    <scope>NUCLEOTIDE SEQUENCE [LARGE SCALE GENOMIC DNA]</scope>
    <source>
        <tissue evidence="14">Leaves</tissue>
    </source>
</reference>
<evidence type="ECO:0000259" key="13">
    <source>
        <dbReference type="Pfam" id="PF23598"/>
    </source>
</evidence>
<comment type="caution">
    <text evidence="14">The sequence shown here is derived from an EMBL/GenBank/DDBJ whole genome shotgun (WGS) entry which is preliminary data.</text>
</comment>
<dbReference type="Gene3D" id="3.80.10.10">
    <property type="entry name" value="Ribonuclease Inhibitor"/>
    <property type="match status" value="6"/>
</dbReference>
<accession>A0ABU6XSN3</accession>
<evidence type="ECO:0000256" key="7">
    <source>
        <dbReference type="ARBA" id="ARBA00022737"/>
    </source>
</evidence>
<evidence type="ECO:0000313" key="14">
    <source>
        <dbReference type="EMBL" id="MED6200626.1"/>
    </source>
</evidence>
<evidence type="ECO:0000256" key="10">
    <source>
        <dbReference type="ARBA" id="ARBA00023170"/>
    </source>
</evidence>
<dbReference type="Pfam" id="PF00560">
    <property type="entry name" value="LRR_1"/>
    <property type="match status" value="8"/>
</dbReference>
<evidence type="ECO:0000256" key="12">
    <source>
        <dbReference type="SAM" id="Phobius"/>
    </source>
</evidence>
<keyword evidence="6" id="KW-0732">Signal</keyword>
<dbReference type="Pfam" id="PF13855">
    <property type="entry name" value="LRR_8"/>
    <property type="match status" value="1"/>
</dbReference>
<gene>
    <name evidence="14" type="ORF">PIB30_087065</name>
</gene>
<organism evidence="14 15">
    <name type="scientific">Stylosanthes scabra</name>
    <dbReference type="NCBI Taxonomy" id="79078"/>
    <lineage>
        <taxon>Eukaryota</taxon>
        <taxon>Viridiplantae</taxon>
        <taxon>Streptophyta</taxon>
        <taxon>Embryophyta</taxon>
        <taxon>Tracheophyta</taxon>
        <taxon>Spermatophyta</taxon>
        <taxon>Magnoliopsida</taxon>
        <taxon>eudicotyledons</taxon>
        <taxon>Gunneridae</taxon>
        <taxon>Pentapetalae</taxon>
        <taxon>rosids</taxon>
        <taxon>fabids</taxon>
        <taxon>Fabales</taxon>
        <taxon>Fabaceae</taxon>
        <taxon>Papilionoideae</taxon>
        <taxon>50 kb inversion clade</taxon>
        <taxon>dalbergioids sensu lato</taxon>
        <taxon>Dalbergieae</taxon>
        <taxon>Pterocarpus clade</taxon>
        <taxon>Stylosanthes</taxon>
    </lineage>
</organism>
<dbReference type="InterPro" id="IPR001611">
    <property type="entry name" value="Leu-rich_rpt"/>
</dbReference>
<dbReference type="InterPro" id="IPR046956">
    <property type="entry name" value="RLP23-like"/>
</dbReference>
<evidence type="ECO:0000256" key="11">
    <source>
        <dbReference type="ARBA" id="ARBA00023180"/>
    </source>
</evidence>
<evidence type="ECO:0000256" key="6">
    <source>
        <dbReference type="ARBA" id="ARBA00022729"/>
    </source>
</evidence>
<evidence type="ECO:0000313" key="15">
    <source>
        <dbReference type="Proteomes" id="UP001341840"/>
    </source>
</evidence>
<keyword evidence="4" id="KW-0433">Leucine-rich repeat</keyword>
<dbReference type="PRINTS" id="PR00019">
    <property type="entry name" value="LEURICHRPT"/>
</dbReference>
<sequence>MKHNLKFNPSNSTKLVHWNQNGVVDCCQWNGVTCNNNGHVIGLDLSQESISGGLENSSSLFNFEHLHTLNLAFNNFASSVPTKIGQLKNLRHLNLSNAGFHGHIPIELFRLSKLATLDLSTTLLTSEPVLKLEKPNTGVLMQNLTEITELYLDGVRVSSGGKEWCQALSSLRKLQVLSMSSCNLSGPIDSSLAELQSLQVIRLNLNNMSSHVPEFFVNFSNLCTLQLSSSGFSGVFPKGIFQIQTLKILDVSDNEELQGSLPNFPQDGYLLEALNLSNTNFSGELDSLSNLKHLSTLDLSNCQFNGTLPVSLSKLTKLVHLDFSFNKFTGPLPSFNNSKNLQYLSVLQNDLTGSILSTHWEGLSNLHTINLGDNSFSGKIPETLFTLASLQDVTLSNNGFEGLLVEIPNATFSTLELVDLSINKLEGPIPASFFHLKRLTILNLSVNKFNGTIQLDMIQKQLPYLSVLALSDNNLVVDTKINGDLGITPSFPNMVNLLLASCKLKEIPSFLRNQPHLIALDLSNNQIQGTIPNWIWRFESLLSLNLSNNHFTSLEGSFENLTCNIMMIDLHSNQIRGSVPFCSQYAVHLDYSNNRFNIIPPNIRKYLAFTYFLSLSNNSFHGQIPDSFCNCSTLRLLDLSYNSFDGFIPECLTMQSNALRVLNLASNKLSGHISDSFSSSCSLRNLDLNANQLGGAIPKSLANCNGLEVLNLGNNLLSDEFPCFLRKISTLRVLILRSNKLHGPIGCSTNRESKWEMLHIVDLAFNNFTGSLPGTLLQSWIAMKDDGNDTRENTGDLFFDMYDFHHSVRYTDMLSTINDILVKKLNKILGVMSSSEVETMFSFNVNAYQMQFGGTYLDSVTVVNKGLQMKLVKILSIFTSLDFSSNRFEGLIPEELMSLKALNVLNMSHNAFSGHIPSSLGNLTALESLDLSNNTLSGEIPTEISSLSFLSVLNLSFNHLQGKIPTGTQIQSFDIYSFEGNEGLCGPPLTKNCGDDGVQGLPPTPSATSETHNNSIDWNFLSAELGFTFGIGVIILPLIFWKRWRLWYCKHVDDLLWRIFPQLDFAYEQDGQHKYRTLRWISA</sequence>
<dbReference type="EMBL" id="JASCZI010212966">
    <property type="protein sequence ID" value="MED6200626.1"/>
    <property type="molecule type" value="Genomic_DNA"/>
</dbReference>
<keyword evidence="5 12" id="KW-0812">Transmembrane</keyword>
<dbReference type="SUPFAM" id="SSF52047">
    <property type="entry name" value="RNI-like"/>
    <property type="match status" value="1"/>
</dbReference>
<comment type="subcellular location">
    <subcellularLocation>
        <location evidence="1">Cell membrane</location>
        <topology evidence="1">Single-pass type I membrane protein</topology>
    </subcellularLocation>
</comment>
<evidence type="ECO:0000256" key="2">
    <source>
        <dbReference type="ARBA" id="ARBA00009592"/>
    </source>
</evidence>
<feature type="domain" description="Disease resistance R13L4/SHOC-2-like LRR" evidence="13">
    <location>
        <begin position="245"/>
        <end position="481"/>
    </location>
</feature>
<dbReference type="SMART" id="SM00369">
    <property type="entry name" value="LRR_TYP"/>
    <property type="match status" value="7"/>
</dbReference>
<keyword evidence="7" id="KW-0677">Repeat</keyword>